<evidence type="ECO:0000313" key="10">
    <source>
        <dbReference type="Proteomes" id="UP000247727"/>
    </source>
</evidence>
<proteinExistence type="inferred from homology"/>
<evidence type="ECO:0000313" key="9">
    <source>
        <dbReference type="EMBL" id="PYF06298.1"/>
    </source>
</evidence>
<dbReference type="InterPro" id="IPR050388">
    <property type="entry name" value="ABC_Ni/Peptide_Import"/>
</dbReference>
<comment type="similarity">
    <text evidence="2">Belongs to the ABC transporter superfamily.</text>
</comment>
<accession>A0A318TTC2</accession>
<organism evidence="9 10">
    <name type="scientific">Rhodobacter viridis</name>
    <dbReference type="NCBI Taxonomy" id="1054202"/>
    <lineage>
        <taxon>Bacteria</taxon>
        <taxon>Pseudomonadati</taxon>
        <taxon>Pseudomonadota</taxon>
        <taxon>Alphaproteobacteria</taxon>
        <taxon>Rhodobacterales</taxon>
        <taxon>Rhodobacter group</taxon>
        <taxon>Rhodobacter</taxon>
    </lineage>
</organism>
<dbReference type="AlphaFoldDB" id="A0A318TTC2"/>
<dbReference type="RefSeq" id="WP_245909930.1">
    <property type="nucleotide sequence ID" value="NZ_QJTK01000030.1"/>
</dbReference>
<dbReference type="PROSITE" id="PS00211">
    <property type="entry name" value="ABC_TRANSPORTER_1"/>
    <property type="match status" value="1"/>
</dbReference>
<dbReference type="Proteomes" id="UP000247727">
    <property type="component" value="Unassembled WGS sequence"/>
</dbReference>
<dbReference type="InterPro" id="IPR027417">
    <property type="entry name" value="P-loop_NTPase"/>
</dbReference>
<evidence type="ECO:0000256" key="5">
    <source>
        <dbReference type="ARBA" id="ARBA00022741"/>
    </source>
</evidence>
<dbReference type="InterPro" id="IPR003593">
    <property type="entry name" value="AAA+_ATPase"/>
</dbReference>
<comment type="subcellular location">
    <subcellularLocation>
        <location evidence="1">Cell inner membrane</location>
        <topology evidence="1">Peripheral membrane protein</topology>
    </subcellularLocation>
</comment>
<dbReference type="GO" id="GO:0016887">
    <property type="term" value="F:ATP hydrolysis activity"/>
    <property type="evidence" value="ECO:0007669"/>
    <property type="project" value="InterPro"/>
</dbReference>
<dbReference type="GO" id="GO:0005886">
    <property type="term" value="C:plasma membrane"/>
    <property type="evidence" value="ECO:0007669"/>
    <property type="project" value="UniProtKB-SubCell"/>
</dbReference>
<feature type="domain" description="ABC transporter" evidence="8">
    <location>
        <begin position="3"/>
        <end position="233"/>
    </location>
</feature>
<dbReference type="InterPro" id="IPR003439">
    <property type="entry name" value="ABC_transporter-like_ATP-bd"/>
</dbReference>
<dbReference type="GO" id="GO:0005524">
    <property type="term" value="F:ATP binding"/>
    <property type="evidence" value="ECO:0007669"/>
    <property type="project" value="UniProtKB-KW"/>
</dbReference>
<dbReference type="Pfam" id="PF00005">
    <property type="entry name" value="ABC_tran"/>
    <property type="match status" value="1"/>
</dbReference>
<sequence length="251" mass="26216">MMLRVTALSVRFRHHDGGYSQPLTGLDLTLSRGEVVGLVGGSGAGKSLVAEALMGLLPRNAEVSGQITLAGLPLAPGQLALAPQGIDALDPLTRLGAQISRFARLAGQPPPDVCAALARLGLPEEAARAFPHQLSGGMAKRALIATALATGAPFLIADEPTLGLDPETADRIMELLAGLAAEGHGVCVISHDLPRLVAIAERVTILQEGRMVETAPAEAFTAHRLTHPFSRALWEAQTWAAQTWSEEAAPC</sequence>
<keyword evidence="3" id="KW-0813">Transport</keyword>
<reference evidence="9 10" key="1">
    <citation type="submission" date="2018-06" db="EMBL/GenBank/DDBJ databases">
        <title>Genomic Encyclopedia of Type Strains, Phase III (KMG-III): the genomes of soil and plant-associated and newly described type strains.</title>
        <authorList>
            <person name="Whitman W."/>
        </authorList>
    </citation>
    <scope>NUCLEOTIDE SEQUENCE [LARGE SCALE GENOMIC DNA]</scope>
    <source>
        <strain evidence="9 10">JA737</strain>
    </source>
</reference>
<keyword evidence="5" id="KW-0547">Nucleotide-binding</keyword>
<dbReference type="InterPro" id="IPR017871">
    <property type="entry name" value="ABC_transporter-like_CS"/>
</dbReference>
<dbReference type="Gene3D" id="3.40.50.300">
    <property type="entry name" value="P-loop containing nucleotide triphosphate hydrolases"/>
    <property type="match status" value="1"/>
</dbReference>
<evidence type="ECO:0000256" key="6">
    <source>
        <dbReference type="ARBA" id="ARBA00022840"/>
    </source>
</evidence>
<keyword evidence="7" id="KW-0472">Membrane</keyword>
<evidence type="ECO:0000256" key="1">
    <source>
        <dbReference type="ARBA" id="ARBA00004417"/>
    </source>
</evidence>
<dbReference type="PANTHER" id="PTHR43297">
    <property type="entry name" value="OLIGOPEPTIDE TRANSPORT ATP-BINDING PROTEIN APPD"/>
    <property type="match status" value="1"/>
</dbReference>
<dbReference type="PANTHER" id="PTHR43297:SF11">
    <property type="entry name" value="ATPASE COMPONENT OF ABC-TYPE TRANSPORT SYSTEM"/>
    <property type="match status" value="1"/>
</dbReference>
<dbReference type="SUPFAM" id="SSF52540">
    <property type="entry name" value="P-loop containing nucleoside triphosphate hydrolases"/>
    <property type="match status" value="1"/>
</dbReference>
<protein>
    <submittedName>
        <fullName evidence="9">Peptide/nickel transport system ATP-binding protein</fullName>
    </submittedName>
</protein>
<evidence type="ECO:0000256" key="3">
    <source>
        <dbReference type="ARBA" id="ARBA00022448"/>
    </source>
</evidence>
<evidence type="ECO:0000259" key="8">
    <source>
        <dbReference type="PROSITE" id="PS50893"/>
    </source>
</evidence>
<evidence type="ECO:0000256" key="2">
    <source>
        <dbReference type="ARBA" id="ARBA00005417"/>
    </source>
</evidence>
<gene>
    <name evidence="9" type="ORF">C8J30_13012</name>
</gene>
<keyword evidence="4" id="KW-1003">Cell membrane</keyword>
<dbReference type="SMART" id="SM00382">
    <property type="entry name" value="AAA"/>
    <property type="match status" value="1"/>
</dbReference>
<comment type="caution">
    <text evidence="9">The sequence shown here is derived from an EMBL/GenBank/DDBJ whole genome shotgun (WGS) entry which is preliminary data.</text>
</comment>
<dbReference type="PROSITE" id="PS50893">
    <property type="entry name" value="ABC_TRANSPORTER_2"/>
    <property type="match status" value="1"/>
</dbReference>
<keyword evidence="10" id="KW-1185">Reference proteome</keyword>
<evidence type="ECO:0000256" key="4">
    <source>
        <dbReference type="ARBA" id="ARBA00022475"/>
    </source>
</evidence>
<keyword evidence="6 9" id="KW-0067">ATP-binding</keyword>
<evidence type="ECO:0000256" key="7">
    <source>
        <dbReference type="ARBA" id="ARBA00023136"/>
    </source>
</evidence>
<dbReference type="EMBL" id="QJTK01000030">
    <property type="protein sequence ID" value="PYF06298.1"/>
    <property type="molecule type" value="Genomic_DNA"/>
</dbReference>
<name>A0A318TTC2_9RHOB</name>